<dbReference type="CDD" id="cd00090">
    <property type="entry name" value="HTH_ARSR"/>
    <property type="match status" value="1"/>
</dbReference>
<dbReference type="PROSITE" id="PS50995">
    <property type="entry name" value="HTH_MARR_2"/>
    <property type="match status" value="1"/>
</dbReference>
<keyword evidence="1" id="KW-0805">Transcription regulation</keyword>
<dbReference type="GO" id="GO:0003700">
    <property type="term" value="F:DNA-binding transcription factor activity"/>
    <property type="evidence" value="ECO:0007669"/>
    <property type="project" value="InterPro"/>
</dbReference>
<sequence length="137" mass="15970">REILKQSIDLVKHLNLRTDEECNLSPLQLRTLSYVQKGECVKPTEIAKEFNITPATVTAQIDKLVKKGWIKRASCKDDRRVVNITLTPKAQNELDGVIDKTLEKYDWIFEVLTKEEEEQLLKLFIKIHQNAHSRKEK</sequence>
<dbReference type="SUPFAM" id="SSF46785">
    <property type="entry name" value="Winged helix' DNA-binding domain"/>
    <property type="match status" value="1"/>
</dbReference>
<dbReference type="Proteomes" id="UP000178631">
    <property type="component" value="Unassembled WGS sequence"/>
</dbReference>
<dbReference type="InterPro" id="IPR000835">
    <property type="entry name" value="HTH_MarR-typ"/>
</dbReference>
<dbReference type="AlphaFoldDB" id="A0A1F4UQF9"/>
<dbReference type="Gene3D" id="1.10.10.10">
    <property type="entry name" value="Winged helix-like DNA-binding domain superfamily/Winged helix DNA-binding domain"/>
    <property type="match status" value="1"/>
</dbReference>
<dbReference type="PRINTS" id="PR00598">
    <property type="entry name" value="HTHMARR"/>
</dbReference>
<dbReference type="EMBL" id="MEUP01000014">
    <property type="protein sequence ID" value="OGC47030.1"/>
    <property type="molecule type" value="Genomic_DNA"/>
</dbReference>
<keyword evidence="2" id="KW-0238">DNA-binding</keyword>
<evidence type="ECO:0000313" key="5">
    <source>
        <dbReference type="EMBL" id="OGC47030.1"/>
    </source>
</evidence>
<gene>
    <name evidence="5" type="ORF">A3J98_00275</name>
</gene>
<organism evidence="5 6">
    <name type="scientific">candidate division WS6 bacterium RIFOXYC1_FULL_33_10</name>
    <dbReference type="NCBI Taxonomy" id="1802606"/>
    <lineage>
        <taxon>Bacteria</taxon>
        <taxon>Candidatus Dojkabacteria</taxon>
    </lineage>
</organism>
<dbReference type="Pfam" id="PF01047">
    <property type="entry name" value="MarR"/>
    <property type="match status" value="1"/>
</dbReference>
<reference evidence="5 6" key="1">
    <citation type="journal article" date="2016" name="Nat. Commun.">
        <title>Thousands of microbial genomes shed light on interconnected biogeochemical processes in an aquifer system.</title>
        <authorList>
            <person name="Anantharaman K."/>
            <person name="Brown C.T."/>
            <person name="Hug L.A."/>
            <person name="Sharon I."/>
            <person name="Castelle C.J."/>
            <person name="Probst A.J."/>
            <person name="Thomas B.C."/>
            <person name="Singh A."/>
            <person name="Wilkins M.J."/>
            <person name="Karaoz U."/>
            <person name="Brodie E.L."/>
            <person name="Williams K.H."/>
            <person name="Hubbard S.S."/>
            <person name="Banfield J.F."/>
        </authorList>
    </citation>
    <scope>NUCLEOTIDE SEQUENCE [LARGE SCALE GENOMIC DNA]</scope>
</reference>
<feature type="domain" description="HTH marR-type" evidence="4">
    <location>
        <begin position="1"/>
        <end position="129"/>
    </location>
</feature>
<accession>A0A1F4UQF9</accession>
<dbReference type="InterPro" id="IPR036388">
    <property type="entry name" value="WH-like_DNA-bd_sf"/>
</dbReference>
<proteinExistence type="predicted"/>
<comment type="caution">
    <text evidence="5">The sequence shown here is derived from an EMBL/GenBank/DDBJ whole genome shotgun (WGS) entry which is preliminary data.</text>
</comment>
<dbReference type="InterPro" id="IPR011991">
    <property type="entry name" value="ArsR-like_HTH"/>
</dbReference>
<dbReference type="GO" id="GO:0003677">
    <property type="term" value="F:DNA binding"/>
    <property type="evidence" value="ECO:0007669"/>
    <property type="project" value="UniProtKB-KW"/>
</dbReference>
<dbReference type="PANTHER" id="PTHR42756:SF1">
    <property type="entry name" value="TRANSCRIPTIONAL REPRESSOR OF EMRAB OPERON"/>
    <property type="match status" value="1"/>
</dbReference>
<evidence type="ECO:0000313" key="6">
    <source>
        <dbReference type="Proteomes" id="UP000178631"/>
    </source>
</evidence>
<name>A0A1F4UQF9_9BACT</name>
<keyword evidence="3" id="KW-0804">Transcription</keyword>
<dbReference type="PANTHER" id="PTHR42756">
    <property type="entry name" value="TRANSCRIPTIONAL REGULATOR, MARR"/>
    <property type="match status" value="1"/>
</dbReference>
<evidence type="ECO:0000256" key="1">
    <source>
        <dbReference type="ARBA" id="ARBA00023015"/>
    </source>
</evidence>
<dbReference type="SMART" id="SM00347">
    <property type="entry name" value="HTH_MARR"/>
    <property type="match status" value="1"/>
</dbReference>
<evidence type="ECO:0000256" key="2">
    <source>
        <dbReference type="ARBA" id="ARBA00023125"/>
    </source>
</evidence>
<evidence type="ECO:0000256" key="3">
    <source>
        <dbReference type="ARBA" id="ARBA00023163"/>
    </source>
</evidence>
<evidence type="ECO:0000259" key="4">
    <source>
        <dbReference type="PROSITE" id="PS50995"/>
    </source>
</evidence>
<feature type="non-terminal residue" evidence="5">
    <location>
        <position position="1"/>
    </location>
</feature>
<protein>
    <recommendedName>
        <fullName evidence="4">HTH marR-type domain-containing protein</fullName>
    </recommendedName>
</protein>
<dbReference type="InterPro" id="IPR036390">
    <property type="entry name" value="WH_DNA-bd_sf"/>
</dbReference>